<dbReference type="Proteomes" id="UP000183997">
    <property type="component" value="Unassembled WGS sequence"/>
</dbReference>
<accession>A0A1M6XCH9</accession>
<proteinExistence type="predicted"/>
<dbReference type="EMBL" id="FRAR01000044">
    <property type="protein sequence ID" value="SHL03608.1"/>
    <property type="molecule type" value="Genomic_DNA"/>
</dbReference>
<feature type="transmembrane region" description="Helical" evidence="1">
    <location>
        <begin position="96"/>
        <end position="114"/>
    </location>
</feature>
<feature type="transmembrane region" description="Helical" evidence="1">
    <location>
        <begin position="6"/>
        <end position="24"/>
    </location>
</feature>
<evidence type="ECO:0000256" key="1">
    <source>
        <dbReference type="SAM" id="Phobius"/>
    </source>
</evidence>
<feature type="transmembrane region" description="Helical" evidence="1">
    <location>
        <begin position="126"/>
        <end position="149"/>
    </location>
</feature>
<keyword evidence="1" id="KW-0472">Membrane</keyword>
<dbReference type="OrthoDB" id="1683460at2"/>
<dbReference type="RefSeq" id="WP_072917802.1">
    <property type="nucleotide sequence ID" value="NZ_FRAR01000044.1"/>
</dbReference>
<gene>
    <name evidence="2" type="ORF">SAMN02745123_03980</name>
</gene>
<dbReference type="InterPro" id="IPR048147">
    <property type="entry name" value="CBO0543-like"/>
</dbReference>
<dbReference type="AlphaFoldDB" id="A0A1M6XCH9"/>
<keyword evidence="3" id="KW-1185">Reference proteome</keyword>
<evidence type="ECO:0000313" key="2">
    <source>
        <dbReference type="EMBL" id="SHL03608.1"/>
    </source>
</evidence>
<keyword evidence="1" id="KW-0812">Transmembrane</keyword>
<organism evidence="2 3">
    <name type="scientific">Desulforamulus aeronauticus DSM 10349</name>
    <dbReference type="NCBI Taxonomy" id="1121421"/>
    <lineage>
        <taxon>Bacteria</taxon>
        <taxon>Bacillati</taxon>
        <taxon>Bacillota</taxon>
        <taxon>Clostridia</taxon>
        <taxon>Eubacteriales</taxon>
        <taxon>Peptococcaceae</taxon>
        <taxon>Desulforamulus</taxon>
    </lineage>
</organism>
<sequence length="162" mass="19467">MNLENGIMLISAVITLLLLIFAVDWQYFRDWVTVFFFKSFLDLLGGSYVVEDYLIEYPVRLFPKEYDTSLLFEIWVFPVLCILYNQVTRNRGIWPIIYYAFLFSAGITVIEVPLEIYTDLIEYLNWHWYTTFFTLAIAFLLSRAFLGFFRWGCHYFSLRSFR</sequence>
<keyword evidence="1" id="KW-1133">Transmembrane helix</keyword>
<protein>
    <submittedName>
        <fullName evidence="2">Uncharacterized protein</fullName>
    </submittedName>
</protein>
<dbReference type="STRING" id="1121421.SAMN02745123_03980"/>
<reference evidence="3" key="1">
    <citation type="submission" date="2016-11" db="EMBL/GenBank/DDBJ databases">
        <authorList>
            <person name="Varghese N."/>
            <person name="Submissions S."/>
        </authorList>
    </citation>
    <scope>NUCLEOTIDE SEQUENCE [LARGE SCALE GENOMIC DNA]</scope>
    <source>
        <strain evidence="3">DSM 10349</strain>
    </source>
</reference>
<evidence type="ECO:0000313" key="3">
    <source>
        <dbReference type="Proteomes" id="UP000183997"/>
    </source>
</evidence>
<dbReference type="NCBIfam" id="NF041644">
    <property type="entry name" value="CBO0543_fam"/>
    <property type="match status" value="1"/>
</dbReference>
<name>A0A1M6XCH9_9FIRM</name>
<feature type="transmembrane region" description="Helical" evidence="1">
    <location>
        <begin position="70"/>
        <end position="87"/>
    </location>
</feature>